<reference evidence="10 11" key="1">
    <citation type="submission" date="2019-05" db="EMBL/GenBank/DDBJ databases">
        <title>Panacibacter sp. strain 17mud1-8 Genome sequencing and assembly.</title>
        <authorList>
            <person name="Chhetri G."/>
        </authorList>
    </citation>
    <scope>NUCLEOTIDE SEQUENCE [LARGE SCALE GENOMIC DNA]</scope>
    <source>
        <strain evidence="10 11">17mud1-8</strain>
    </source>
</reference>
<dbReference type="NCBIfam" id="TIGR04057">
    <property type="entry name" value="SusC_RagA_signa"/>
    <property type="match status" value="1"/>
</dbReference>
<keyword evidence="5 7" id="KW-0472">Membrane</keyword>
<dbReference type="NCBIfam" id="TIGR04056">
    <property type="entry name" value="OMP_RagA_SusC"/>
    <property type="match status" value="1"/>
</dbReference>
<evidence type="ECO:0000313" key="10">
    <source>
        <dbReference type="EMBL" id="TKK64364.1"/>
    </source>
</evidence>
<dbReference type="InterPro" id="IPR023997">
    <property type="entry name" value="TonB-dep_OMP_SusC/RagA_CS"/>
</dbReference>
<protein>
    <submittedName>
        <fullName evidence="10">SusC/RagA family TonB-linked outer membrane protein</fullName>
    </submittedName>
</protein>
<evidence type="ECO:0000256" key="5">
    <source>
        <dbReference type="ARBA" id="ARBA00023136"/>
    </source>
</evidence>
<feature type="domain" description="TonB-dependent receptor plug" evidence="9">
    <location>
        <begin position="142"/>
        <end position="230"/>
    </location>
</feature>
<dbReference type="AlphaFoldDB" id="A0A4U3KSD5"/>
<evidence type="ECO:0000256" key="2">
    <source>
        <dbReference type="ARBA" id="ARBA00022448"/>
    </source>
</evidence>
<keyword evidence="4 7" id="KW-0812">Transmembrane</keyword>
<comment type="similarity">
    <text evidence="7">Belongs to the TonB-dependent receptor family.</text>
</comment>
<dbReference type="Gene3D" id="2.170.130.10">
    <property type="entry name" value="TonB-dependent receptor, plug domain"/>
    <property type="match status" value="1"/>
</dbReference>
<evidence type="ECO:0000256" key="6">
    <source>
        <dbReference type="ARBA" id="ARBA00023237"/>
    </source>
</evidence>
<proteinExistence type="inferred from homology"/>
<dbReference type="PROSITE" id="PS52016">
    <property type="entry name" value="TONB_DEPENDENT_REC_3"/>
    <property type="match status" value="1"/>
</dbReference>
<evidence type="ECO:0000256" key="1">
    <source>
        <dbReference type="ARBA" id="ARBA00004571"/>
    </source>
</evidence>
<dbReference type="InterPro" id="IPR023996">
    <property type="entry name" value="TonB-dep_OMP_SusC/RagA"/>
</dbReference>
<feature type="signal peptide" evidence="8">
    <location>
        <begin position="1"/>
        <end position="22"/>
    </location>
</feature>
<keyword evidence="6 7" id="KW-0998">Cell outer membrane</keyword>
<name>A0A4U3KSD5_9BACT</name>
<accession>A0A4U3KSD5</accession>
<dbReference type="SUPFAM" id="SSF49464">
    <property type="entry name" value="Carboxypeptidase regulatory domain-like"/>
    <property type="match status" value="1"/>
</dbReference>
<dbReference type="InterPro" id="IPR036942">
    <property type="entry name" value="Beta-barrel_TonB_sf"/>
</dbReference>
<dbReference type="Pfam" id="PF13715">
    <property type="entry name" value="CarbopepD_reg_2"/>
    <property type="match status" value="1"/>
</dbReference>
<feature type="chain" id="PRO_5020526787" evidence="8">
    <location>
        <begin position="23"/>
        <end position="1086"/>
    </location>
</feature>
<dbReference type="Proteomes" id="UP000305848">
    <property type="component" value="Unassembled WGS sequence"/>
</dbReference>
<evidence type="ECO:0000256" key="3">
    <source>
        <dbReference type="ARBA" id="ARBA00022452"/>
    </source>
</evidence>
<evidence type="ECO:0000259" key="9">
    <source>
        <dbReference type="Pfam" id="PF07715"/>
    </source>
</evidence>
<dbReference type="Gene3D" id="2.40.170.20">
    <property type="entry name" value="TonB-dependent receptor, beta-barrel domain"/>
    <property type="match status" value="1"/>
</dbReference>
<evidence type="ECO:0000256" key="8">
    <source>
        <dbReference type="SAM" id="SignalP"/>
    </source>
</evidence>
<dbReference type="RefSeq" id="WP_137264111.1">
    <property type="nucleotide sequence ID" value="NZ_SZQL01000035.1"/>
</dbReference>
<dbReference type="InterPro" id="IPR037066">
    <property type="entry name" value="Plug_dom_sf"/>
</dbReference>
<dbReference type="OrthoDB" id="9768177at2"/>
<dbReference type="GO" id="GO:0009279">
    <property type="term" value="C:cell outer membrane"/>
    <property type="evidence" value="ECO:0007669"/>
    <property type="project" value="UniProtKB-SubCell"/>
</dbReference>
<keyword evidence="8" id="KW-0732">Signal</keyword>
<dbReference type="InterPro" id="IPR012910">
    <property type="entry name" value="Plug_dom"/>
</dbReference>
<comment type="subcellular location">
    <subcellularLocation>
        <location evidence="1 7">Cell outer membrane</location>
        <topology evidence="1 7">Multi-pass membrane protein</topology>
    </subcellularLocation>
</comment>
<organism evidence="10 11">
    <name type="scientific">Ilyomonas limi</name>
    <dbReference type="NCBI Taxonomy" id="2575867"/>
    <lineage>
        <taxon>Bacteria</taxon>
        <taxon>Pseudomonadati</taxon>
        <taxon>Bacteroidota</taxon>
        <taxon>Chitinophagia</taxon>
        <taxon>Chitinophagales</taxon>
        <taxon>Chitinophagaceae</taxon>
        <taxon>Ilyomonas</taxon>
    </lineage>
</organism>
<keyword evidence="11" id="KW-1185">Reference proteome</keyword>
<keyword evidence="3 7" id="KW-1134">Transmembrane beta strand</keyword>
<dbReference type="Pfam" id="PF07715">
    <property type="entry name" value="Plug"/>
    <property type="match status" value="1"/>
</dbReference>
<evidence type="ECO:0000313" key="11">
    <source>
        <dbReference type="Proteomes" id="UP000305848"/>
    </source>
</evidence>
<sequence length="1086" mass="119820">MKIKYCIQMVLLLLLSRSCLYAQTTQMIKGKVTAAASGLPVPGATVLLQHSRQGTLTANDGTFTLTAARLPDTLLISHISYVTQRVVITGSSNEPLGIQLVESTGENAAVTVSTGYQTIPQERATGSFVLLDSALLNRRVSTGILQRLEGVTSGLLFAKNSRSPGEHLGISIRGRSTIDVNVSADPLIVIDNFPYEGDIANINPNNVESITVLKDAAAASIWGSRAGNGVIVITTKKGSLYQPLRVLLHTSLTFGSKPNLYYPLTYLPAADFIDVEKRLFAYGYFDADLTSTAYPVVSPVVDILSRVRNGELSAAEGDQQLAQLQQGDVRRDFDKWVYRPSLSQQYALNVSGGSSNATYALGFSYDNNRDNLVRNGYRRVTVNALTTFNPVNNLELTGAIQYSTSRQANNANASAFGAVVPGGKYGVLYPYAQLADGAGNALAVAKNYSISFADSMQAAGYLDWHYRPLDELNAADNTTTIEDIVLRTAIKYRFAPFLHAEVQYQYEQQQSAYRNYGSPEAYATRNYINQYAQKTAGGFVYPLPLGGILYRGTSRLQSHHLRGQLNFNRTFGSRHAITAIAGGELRQAAQESGGNTTYGYDDTYGTAITNIDYATYFPLTPLGYYSRVPAPQGGVSGTLNRFISYYLNAAYTYSDRYTLTLSGRKDGANIFGVQTNDRITPLWSAGAGWTVNKEAFYKLSWLPRLRLRLTYGYNGNVYNAAAYLTAQYYTSFLTGSQYAFILSPPNPALSWEKVANLNAGIDFSTRNDRLSGTIEWYRKEGQDLIESKPLAPSTGFYDFKGNAAATRTRGWDLTLNSKNINRVFKWNTTLLLSYMRDKVTRYDPTYQAYTLVGKYNAPGTNEYGGVYAVKGKPLYGVYAYAWAGLDPATGDPQGYLDGRVSKDYTAILNGATVDNLVYKGPSRPPLFGSVLNSFSWKGWSLSFNITYQLLYYFRRSGVNLNYSGVLLANGIHADYARRWQQPGDEQHTSVPSLVYPYDGNRSDFYAGSEALVERGDHIRLQDVRLAYDLDKKGWRRLPVGHLQVYAYAANLGLLWRANKLGIDPDYTGYDVYPAPKTIAVGLKVDF</sequence>
<evidence type="ECO:0000256" key="7">
    <source>
        <dbReference type="PROSITE-ProRule" id="PRU01360"/>
    </source>
</evidence>
<dbReference type="Gene3D" id="2.60.40.1120">
    <property type="entry name" value="Carboxypeptidase-like, regulatory domain"/>
    <property type="match status" value="1"/>
</dbReference>
<dbReference type="EMBL" id="SZQL01000035">
    <property type="protein sequence ID" value="TKK64364.1"/>
    <property type="molecule type" value="Genomic_DNA"/>
</dbReference>
<comment type="caution">
    <text evidence="10">The sequence shown here is derived from an EMBL/GenBank/DDBJ whole genome shotgun (WGS) entry which is preliminary data.</text>
</comment>
<dbReference type="InterPro" id="IPR039426">
    <property type="entry name" value="TonB-dep_rcpt-like"/>
</dbReference>
<evidence type="ECO:0000256" key="4">
    <source>
        <dbReference type="ARBA" id="ARBA00022692"/>
    </source>
</evidence>
<dbReference type="SUPFAM" id="SSF56935">
    <property type="entry name" value="Porins"/>
    <property type="match status" value="1"/>
</dbReference>
<dbReference type="InterPro" id="IPR008969">
    <property type="entry name" value="CarboxyPept-like_regulatory"/>
</dbReference>
<keyword evidence="2 7" id="KW-0813">Transport</keyword>
<gene>
    <name evidence="10" type="ORF">FC093_22690</name>
</gene>